<proteinExistence type="predicted"/>
<evidence type="ECO:0000313" key="4">
    <source>
        <dbReference type="Proteomes" id="UP000572268"/>
    </source>
</evidence>
<organism evidence="3 4">
    <name type="scientific">Perkinsus olseni</name>
    <name type="common">Perkinsus atlanticus</name>
    <dbReference type="NCBI Taxonomy" id="32597"/>
    <lineage>
        <taxon>Eukaryota</taxon>
        <taxon>Sar</taxon>
        <taxon>Alveolata</taxon>
        <taxon>Perkinsozoa</taxon>
        <taxon>Perkinsea</taxon>
        <taxon>Perkinsida</taxon>
        <taxon>Perkinsidae</taxon>
        <taxon>Perkinsus</taxon>
    </lineage>
</organism>
<dbReference type="PROSITE" id="PS50006">
    <property type="entry name" value="FHA_DOMAIN"/>
    <property type="match status" value="1"/>
</dbReference>
<dbReference type="EMBL" id="JABANN010000036">
    <property type="protein sequence ID" value="KAF4674090.1"/>
    <property type="molecule type" value="Genomic_DNA"/>
</dbReference>
<protein>
    <recommendedName>
        <fullName evidence="2">FHA domain-containing protein</fullName>
    </recommendedName>
</protein>
<dbReference type="InterPro" id="IPR036770">
    <property type="entry name" value="Ankyrin_rpt-contain_sf"/>
</dbReference>
<dbReference type="AlphaFoldDB" id="A0A7J6MS99"/>
<dbReference type="Gene3D" id="2.60.200.20">
    <property type="match status" value="1"/>
</dbReference>
<evidence type="ECO:0000256" key="1">
    <source>
        <dbReference type="SAM" id="MobiDB-lite"/>
    </source>
</evidence>
<dbReference type="Pfam" id="PF00498">
    <property type="entry name" value="FHA"/>
    <property type="match status" value="1"/>
</dbReference>
<reference evidence="3 4" key="1">
    <citation type="submission" date="2020-04" db="EMBL/GenBank/DDBJ databases">
        <title>Perkinsus olseni comparative genomics.</title>
        <authorList>
            <person name="Bogema D.R."/>
        </authorList>
    </citation>
    <scope>NUCLEOTIDE SEQUENCE [LARGE SCALE GENOMIC DNA]</scope>
    <source>
        <strain evidence="3">ATCC PRA-31</strain>
    </source>
</reference>
<dbReference type="CDD" id="cd00060">
    <property type="entry name" value="FHA"/>
    <property type="match status" value="1"/>
</dbReference>
<dbReference type="Gene3D" id="1.25.40.20">
    <property type="entry name" value="Ankyrin repeat-containing domain"/>
    <property type="match status" value="1"/>
</dbReference>
<sequence>MIPFYRHGVLINNYSEDLFGVDLYKKRSSGAMLEDPQVTAARKCSVSHLAHQWYSPKPYSTVPDPETAAAQDRRLCVPQHLLFGHAGDVDKDPRRNLQRREFYSSHQFFYQNPVASGEIKQAHRVPSELYLGDPQDLQGVAPVSTKLVQRSRSRWSDEAAADPVIVEWWMSSEHSSEKGVTQADLKQVDIDAEFKSSSSSDGSESEGEDDGRPESTPEMLMRAVAVGGELAKQMTDKWVSDNQTGLKYCYSGSEKKLFMWNPRSQSMYHWKGRGSMDFMWQANQSSQEQYQQQGRAQPQAAVGEAPKSSDDAEQADHEEKVLWMTYIPSSYLWGKDPQKNMDSPEDSAEENDAAGDDEESEPSSATEPKHKKARMAADNASMLAKCDARVPGFKDFAKRWAIDVNIMRHFAKHDGMLIRHVIDSFKPTKAKAKNALQKYLQGLTKFPQKWRIVAACKQAVLLEEAEGETRELVPPRSVVVGSAEEDLRGPSDESVTRLVLPPDAGYVSPEHFRIFPLGDDFYVQDLGSDYGITVDGLRYRSTDGPIGPLKDGSIVSIGGGSQHAPPMFLCEFNAPKELRKRRVEPATPSSPEEATTDADAASNATNEQFQRAEARNQLLKETCKHQRNPIDPSVVKGEGCKAMLDSMYKDDSSQFLAAVTRVADASSSSSDEMLGEMKLVFWFCAHYGRVECMKVMQEKLPVDLNYVHRCGHSVISRAALNDHVAVVEWLLSVGADHTSVTDPKFLVLALHCGAQHTVDFLRGYAGTTGAGLCHPAAPIPMEGVASDTPM</sequence>
<feature type="region of interest" description="Disordered" evidence="1">
    <location>
        <begin position="580"/>
        <end position="607"/>
    </location>
</feature>
<dbReference type="SUPFAM" id="SSF49879">
    <property type="entry name" value="SMAD/FHA domain"/>
    <property type="match status" value="1"/>
</dbReference>
<feature type="region of interest" description="Disordered" evidence="1">
    <location>
        <begin position="193"/>
        <end position="216"/>
    </location>
</feature>
<feature type="compositionally biased region" description="Low complexity" evidence="1">
    <location>
        <begin position="283"/>
        <end position="301"/>
    </location>
</feature>
<accession>A0A7J6MS99</accession>
<feature type="compositionally biased region" description="Low complexity" evidence="1">
    <location>
        <begin position="597"/>
        <end position="607"/>
    </location>
</feature>
<feature type="region of interest" description="Disordered" evidence="1">
    <location>
        <begin position="335"/>
        <end position="376"/>
    </location>
</feature>
<feature type="region of interest" description="Disordered" evidence="1">
    <location>
        <begin position="283"/>
        <end position="316"/>
    </location>
</feature>
<evidence type="ECO:0000313" key="3">
    <source>
        <dbReference type="EMBL" id="KAF4674090.1"/>
    </source>
</evidence>
<feature type="compositionally biased region" description="Basic and acidic residues" evidence="1">
    <location>
        <begin position="307"/>
        <end position="316"/>
    </location>
</feature>
<feature type="compositionally biased region" description="Acidic residues" evidence="1">
    <location>
        <begin position="343"/>
        <end position="361"/>
    </location>
</feature>
<dbReference type="SUPFAM" id="SSF48403">
    <property type="entry name" value="Ankyrin repeat"/>
    <property type="match status" value="1"/>
</dbReference>
<evidence type="ECO:0000259" key="2">
    <source>
        <dbReference type="PROSITE" id="PS50006"/>
    </source>
</evidence>
<comment type="caution">
    <text evidence="3">The sequence shown here is derived from an EMBL/GenBank/DDBJ whole genome shotgun (WGS) entry which is preliminary data.</text>
</comment>
<dbReference type="InterPro" id="IPR008984">
    <property type="entry name" value="SMAD_FHA_dom_sf"/>
</dbReference>
<name>A0A7J6MS99_PEROL</name>
<dbReference type="InterPro" id="IPR000253">
    <property type="entry name" value="FHA_dom"/>
</dbReference>
<feature type="domain" description="FHA" evidence="2">
    <location>
        <begin position="478"/>
        <end position="539"/>
    </location>
</feature>
<gene>
    <name evidence="3" type="ORF">FOL46_005794</name>
</gene>
<dbReference type="Proteomes" id="UP000572268">
    <property type="component" value="Unassembled WGS sequence"/>
</dbReference>